<feature type="compositionally biased region" description="Basic and acidic residues" evidence="7">
    <location>
        <begin position="384"/>
        <end position="395"/>
    </location>
</feature>
<dbReference type="FunFam" id="1.10.20.10:FF:000072">
    <property type="entry name" value="Transcriptional activator spt7"/>
    <property type="match status" value="1"/>
</dbReference>
<dbReference type="SMART" id="SM00297">
    <property type="entry name" value="BROMO"/>
    <property type="match status" value="1"/>
</dbReference>
<feature type="region of interest" description="Disordered" evidence="7">
    <location>
        <begin position="35"/>
        <end position="146"/>
    </location>
</feature>
<dbReference type="EMBL" id="JAPUFD010000001">
    <property type="protein sequence ID" value="MDI1485004.1"/>
    <property type="molecule type" value="Genomic_DNA"/>
</dbReference>
<dbReference type="InterPro" id="IPR036427">
    <property type="entry name" value="Bromodomain-like_sf"/>
</dbReference>
<dbReference type="CDD" id="cd22927">
    <property type="entry name" value="HFD_SPT7"/>
    <property type="match status" value="1"/>
</dbReference>
<feature type="compositionally biased region" description="Polar residues" evidence="7">
    <location>
        <begin position="1197"/>
        <end position="1210"/>
    </location>
</feature>
<dbReference type="Pfam" id="PF07524">
    <property type="entry name" value="Bromo_TP"/>
    <property type="match status" value="1"/>
</dbReference>
<protein>
    <submittedName>
        <fullName evidence="9">Transcriptional activator spt7</fullName>
    </submittedName>
</protein>
<feature type="compositionally biased region" description="Low complexity" evidence="7">
    <location>
        <begin position="108"/>
        <end position="119"/>
    </location>
</feature>
<feature type="compositionally biased region" description="Basic and acidic residues" evidence="7">
    <location>
        <begin position="35"/>
        <end position="46"/>
    </location>
</feature>
<feature type="compositionally biased region" description="Acidic residues" evidence="7">
    <location>
        <begin position="397"/>
        <end position="407"/>
    </location>
</feature>
<reference evidence="9" key="1">
    <citation type="journal article" date="2023" name="Genome Biol. Evol.">
        <title>First Whole Genome Sequence and Flow Cytometry Genome Size Data for the Lichen-Forming Fungus Ramalina farinacea (Ascomycota).</title>
        <authorList>
            <person name="Llewellyn T."/>
            <person name="Mian S."/>
            <person name="Hill R."/>
            <person name="Leitch I.J."/>
            <person name="Gaya E."/>
        </authorList>
    </citation>
    <scope>NUCLEOTIDE SEQUENCE</scope>
    <source>
        <strain evidence="9">LIQ254RAFAR</strain>
    </source>
</reference>
<dbReference type="Gene3D" id="1.20.920.10">
    <property type="entry name" value="Bromodomain-like"/>
    <property type="match status" value="1"/>
</dbReference>
<dbReference type="InterPro" id="IPR009072">
    <property type="entry name" value="Histone-fold"/>
</dbReference>
<feature type="compositionally biased region" description="Polar residues" evidence="7">
    <location>
        <begin position="473"/>
        <end position="486"/>
    </location>
</feature>
<dbReference type="GO" id="GO:0006325">
    <property type="term" value="P:chromatin organization"/>
    <property type="evidence" value="ECO:0007669"/>
    <property type="project" value="UniProtKB-ARBA"/>
</dbReference>
<evidence type="ECO:0000256" key="3">
    <source>
        <dbReference type="ARBA" id="ARBA00023117"/>
    </source>
</evidence>
<keyword evidence="3 6" id="KW-0103">Bromodomain</keyword>
<dbReference type="GO" id="GO:0005634">
    <property type="term" value="C:nucleus"/>
    <property type="evidence" value="ECO:0007669"/>
    <property type="project" value="UniProtKB-SubCell"/>
</dbReference>
<comment type="caution">
    <text evidence="9">The sequence shown here is derived from an EMBL/GenBank/DDBJ whole genome shotgun (WGS) entry which is preliminary data.</text>
</comment>
<dbReference type="GO" id="GO:0046695">
    <property type="term" value="C:SLIK (SAGA-like) complex"/>
    <property type="evidence" value="ECO:0007669"/>
    <property type="project" value="InterPro"/>
</dbReference>
<evidence type="ECO:0000256" key="5">
    <source>
        <dbReference type="ARBA" id="ARBA00023242"/>
    </source>
</evidence>
<dbReference type="PANTHER" id="PTHR47343">
    <property type="entry name" value="TRANSCRIPTIONAL ACTIVATOR SPT7"/>
    <property type="match status" value="1"/>
</dbReference>
<organism evidence="9 10">
    <name type="scientific">Ramalina farinacea</name>
    <dbReference type="NCBI Taxonomy" id="258253"/>
    <lineage>
        <taxon>Eukaryota</taxon>
        <taxon>Fungi</taxon>
        <taxon>Dikarya</taxon>
        <taxon>Ascomycota</taxon>
        <taxon>Pezizomycotina</taxon>
        <taxon>Lecanoromycetes</taxon>
        <taxon>OSLEUM clade</taxon>
        <taxon>Lecanoromycetidae</taxon>
        <taxon>Lecanorales</taxon>
        <taxon>Lecanorineae</taxon>
        <taxon>Ramalinaceae</taxon>
        <taxon>Ramalina</taxon>
    </lineage>
</organism>
<keyword evidence="4" id="KW-0804">Transcription</keyword>
<dbReference type="GO" id="GO:0005198">
    <property type="term" value="F:structural molecule activity"/>
    <property type="evidence" value="ECO:0007669"/>
    <property type="project" value="TreeGrafter"/>
</dbReference>
<feature type="region of interest" description="Disordered" evidence="7">
    <location>
        <begin position="997"/>
        <end position="1104"/>
    </location>
</feature>
<feature type="domain" description="Bromo" evidence="8">
    <location>
        <begin position="285"/>
        <end position="355"/>
    </location>
</feature>
<evidence type="ECO:0000313" key="9">
    <source>
        <dbReference type="EMBL" id="MDI1485004.1"/>
    </source>
</evidence>
<feature type="region of interest" description="Disordered" evidence="7">
    <location>
        <begin position="468"/>
        <end position="500"/>
    </location>
</feature>
<name>A0AA43QG55_9LECA</name>
<dbReference type="GO" id="GO:0000124">
    <property type="term" value="C:SAGA complex"/>
    <property type="evidence" value="ECO:0007669"/>
    <property type="project" value="InterPro"/>
</dbReference>
<feature type="compositionally biased region" description="Basic and acidic residues" evidence="7">
    <location>
        <begin position="1045"/>
        <end position="1056"/>
    </location>
</feature>
<evidence type="ECO:0000256" key="7">
    <source>
        <dbReference type="SAM" id="MobiDB-lite"/>
    </source>
</evidence>
<dbReference type="PROSITE" id="PS50014">
    <property type="entry name" value="BROMODOMAIN_2"/>
    <property type="match status" value="1"/>
</dbReference>
<feature type="region of interest" description="Disordered" evidence="7">
    <location>
        <begin position="594"/>
        <end position="618"/>
    </location>
</feature>
<evidence type="ECO:0000256" key="2">
    <source>
        <dbReference type="ARBA" id="ARBA00023015"/>
    </source>
</evidence>
<dbReference type="Gene3D" id="1.10.20.10">
    <property type="entry name" value="Histone, subunit A"/>
    <property type="match status" value="1"/>
</dbReference>
<comment type="subcellular location">
    <subcellularLocation>
        <location evidence="1">Nucleus</location>
    </subcellularLocation>
</comment>
<dbReference type="PANTHER" id="PTHR47343:SF1">
    <property type="entry name" value="TRANSCRIPTIONAL ACTIVATOR SPT7"/>
    <property type="match status" value="1"/>
</dbReference>
<dbReference type="GO" id="GO:0046982">
    <property type="term" value="F:protein heterodimerization activity"/>
    <property type="evidence" value="ECO:0007669"/>
    <property type="project" value="InterPro"/>
</dbReference>
<dbReference type="Proteomes" id="UP001161017">
    <property type="component" value="Unassembled WGS sequence"/>
</dbReference>
<feature type="region of interest" description="Disordered" evidence="7">
    <location>
        <begin position="384"/>
        <end position="452"/>
    </location>
</feature>
<keyword evidence="2" id="KW-0805">Transcription regulation</keyword>
<dbReference type="SUPFAM" id="SSF47370">
    <property type="entry name" value="Bromodomain"/>
    <property type="match status" value="1"/>
</dbReference>
<proteinExistence type="predicted"/>
<evidence type="ECO:0000256" key="1">
    <source>
        <dbReference type="ARBA" id="ARBA00004123"/>
    </source>
</evidence>
<dbReference type="AlphaFoldDB" id="A0AA43QG55"/>
<feature type="region of interest" description="Disordered" evidence="7">
    <location>
        <begin position="1119"/>
        <end position="1210"/>
    </location>
</feature>
<dbReference type="InterPro" id="IPR001487">
    <property type="entry name" value="Bromodomain"/>
</dbReference>
<accession>A0AA43QG55</accession>
<dbReference type="Pfam" id="PF00439">
    <property type="entry name" value="Bromodomain"/>
    <property type="match status" value="1"/>
</dbReference>
<evidence type="ECO:0000256" key="4">
    <source>
        <dbReference type="ARBA" id="ARBA00023163"/>
    </source>
</evidence>
<feature type="compositionally biased region" description="Acidic residues" evidence="7">
    <location>
        <begin position="79"/>
        <end position="92"/>
    </location>
</feature>
<evidence type="ECO:0000313" key="10">
    <source>
        <dbReference type="Proteomes" id="UP001161017"/>
    </source>
</evidence>
<keyword evidence="10" id="KW-1185">Reference proteome</keyword>
<keyword evidence="5" id="KW-0539">Nucleus</keyword>
<sequence length="1210" mass="131872">MASIEGDLGTEEDPRLAVFRDLTAKSEARLAKLLSGEDRAEAKEGQTLDDVGLVPQQEPKDNAPPQPPPNLKRKARAIDEDDYDDDESDGDDANISTNVSPLKARSTLPPSALALASSPMRRNLSQSSVAGSVRGAPAVAKNTEDVRKQMEEDKKATENNAKRKFHTVFHTLENDRDAMMEQMRLDEAERKVNAEMGNATSSRNDGSGNQQGGLSGANLGTSNLTLKNLIKRIDSQRTLVKASDLELRSLMSEVRKNRSKWASEDKIGQEELYEGFEAVLGSLKGQTEHSTHFLNKVNKKEAPDYGTIIKHPMDLGTMTKRLRSLHYKTKKEFLDDLNLIWANCLKYNANPDHYMRKHALFMRKETDKLAKFITDVPIRDRAQVEAEERRKHAGADLDGEEDSDDEPIISSRGRKAPSKKSKKGTTVRKAPAGTNDESPGAEKRPATASSQVNGIHRASLEALNADSEHDIDGSQTPPHRTATPSGVNGILAHGAAGTQGEAMDVDGESMINGVAPSIIDGDDEPEYEDTEYKTWKQVTKKDRALVTAERHRLFKKQRLDPDAPALLRTKAGMRSWLRKQKHAVSDALLLSKPDEGMEVDEAENDQSRGETLAEGMEGDEEKVLPDYYDPLAAIPDIPAQLRWVEDAEGNVQDQSEDFLRELPKGLFVSPESSLTKRIGENINSIQKTRKITAKIGVVKQMALQSQLYQGQFQKTEVVPFVEQDVEPHVMSDSGPVIAPEVCRAAMQRSAAQLLVHAGFDEFQPSALDAFTDLASDYFTKLVRDLNTYTQAPQLPVPVPGHPNTVTWQPRFTAEECILHALQENGADLESLDTYVNEDIDRTGTRLATTHDRMKAHLADLLRPALHDAGPDGSGAFNDDSEQFVSGDFAEELGDDFFGFKELGLDLEFGDASMSVPLHLLQKSMYNANRAQNPRQVFDHRSHIESMLILLPSSGDSNAPSQLAEPEPYEPITIENVKNQVGLVRNFFLAKLHANRDKPLTEDDDLPVKQRMPKPRLPPTGKITSPRKRPFKEPGPGKGHPRKKLKLNDGEPAKIGELDPASAATNGENVGGDPVKKAVDVPPKTNGEQMSREPSKNDTPTSAVAPAAASAFNAALIPAAPSVPSVPGVPPAPSIPSAASEPAAPPVPTDPSMPNGIAKIMTNGVPPTSDNATNGTDTNITNTTTPVSKGKGKEVNGDSGSLPSPESLEAT</sequence>
<evidence type="ECO:0000256" key="6">
    <source>
        <dbReference type="PROSITE-ProRule" id="PRU00035"/>
    </source>
</evidence>
<gene>
    <name evidence="9" type="primary">SPT7</name>
    <name evidence="9" type="ORF">OHK93_000138</name>
</gene>
<dbReference type="PRINTS" id="PR00503">
    <property type="entry name" value="BROMODOMAIN"/>
</dbReference>
<dbReference type="InterPro" id="IPR037782">
    <property type="entry name" value="Spt7"/>
</dbReference>
<evidence type="ECO:0000259" key="8">
    <source>
        <dbReference type="PROSITE" id="PS50014"/>
    </source>
</evidence>
<dbReference type="GO" id="GO:0006357">
    <property type="term" value="P:regulation of transcription by RNA polymerase II"/>
    <property type="evidence" value="ECO:0007669"/>
    <property type="project" value="TreeGrafter"/>
</dbReference>
<dbReference type="InterPro" id="IPR006565">
    <property type="entry name" value="BTP"/>
</dbReference>
<feature type="compositionally biased region" description="Basic residues" evidence="7">
    <location>
        <begin position="412"/>
        <end position="426"/>
    </location>
</feature>
<feature type="compositionally biased region" description="Low complexity" evidence="7">
    <location>
        <begin position="1170"/>
        <end position="1184"/>
    </location>
</feature>